<gene>
    <name evidence="2" type="ORF">ESP62_007470</name>
</gene>
<sequence>MDRKELKSKGVAARGYGNALFLDEGDDVEPDAVVFTPHDGAWTVFATDGEGTLIESTRRTFATDAEAFDYMHRCLHEQIASRRAARTEQRQAETTRPRPSLFSMYRQMGLTGVLTVFASIATAWGWLWISPFTWTTEDRFALYAGDRGSYIFDAGSGVWVVTACYLLATVNMGEQWSLGRHDGGRLARRSIGVALGTAVFSTVALICMTIRSDEIGSLLFWLPPSLALLSSVVVGLGLFATTARSPA</sequence>
<keyword evidence="1" id="KW-1133">Transmembrane helix</keyword>
<reference evidence="2" key="1">
    <citation type="submission" date="2019-09" db="EMBL/GenBank/DDBJ databases">
        <authorList>
            <person name="Li J."/>
        </authorList>
    </citation>
    <scope>NUCLEOTIDE SEQUENCE [LARGE SCALE GENOMIC DNA]</scope>
    <source>
        <strain evidence="2">NRBC 14897</strain>
    </source>
</reference>
<comment type="caution">
    <text evidence="2">The sequence shown here is derived from an EMBL/GenBank/DDBJ whole genome shotgun (WGS) entry which is preliminary data.</text>
</comment>
<protein>
    <submittedName>
        <fullName evidence="2">Uncharacterized protein</fullName>
    </submittedName>
</protein>
<dbReference type="Proteomes" id="UP001515100">
    <property type="component" value="Unassembled WGS sequence"/>
</dbReference>
<proteinExistence type="predicted"/>
<keyword evidence="1" id="KW-0472">Membrane</keyword>
<dbReference type="AlphaFoldDB" id="A0A641AQ41"/>
<evidence type="ECO:0000313" key="3">
    <source>
        <dbReference type="Proteomes" id="UP001515100"/>
    </source>
</evidence>
<accession>A0A641AQ41</accession>
<keyword evidence="1" id="KW-0812">Transmembrane</keyword>
<feature type="transmembrane region" description="Helical" evidence="1">
    <location>
        <begin position="218"/>
        <end position="240"/>
    </location>
</feature>
<keyword evidence="3" id="KW-1185">Reference proteome</keyword>
<evidence type="ECO:0000256" key="1">
    <source>
        <dbReference type="SAM" id="Phobius"/>
    </source>
</evidence>
<dbReference type="RefSeq" id="WP_129183114.1">
    <property type="nucleotide sequence ID" value="NZ_JAGIOG010000001.1"/>
</dbReference>
<dbReference type="EMBL" id="SDPP02000002">
    <property type="protein sequence ID" value="KAA1378212.1"/>
    <property type="molecule type" value="Genomic_DNA"/>
</dbReference>
<organism evidence="2 3">
    <name type="scientific">Aeromicrobium fastidiosum</name>
    <dbReference type="NCBI Taxonomy" id="52699"/>
    <lineage>
        <taxon>Bacteria</taxon>
        <taxon>Bacillati</taxon>
        <taxon>Actinomycetota</taxon>
        <taxon>Actinomycetes</taxon>
        <taxon>Propionibacteriales</taxon>
        <taxon>Nocardioidaceae</taxon>
        <taxon>Aeromicrobium</taxon>
    </lineage>
</organism>
<feature type="transmembrane region" description="Helical" evidence="1">
    <location>
        <begin position="149"/>
        <end position="170"/>
    </location>
</feature>
<feature type="transmembrane region" description="Helical" evidence="1">
    <location>
        <begin position="191"/>
        <end position="212"/>
    </location>
</feature>
<name>A0A641AQ41_9ACTN</name>
<evidence type="ECO:0000313" key="2">
    <source>
        <dbReference type="EMBL" id="KAA1378212.1"/>
    </source>
</evidence>
<feature type="transmembrane region" description="Helical" evidence="1">
    <location>
        <begin position="108"/>
        <end position="129"/>
    </location>
</feature>
<dbReference type="OrthoDB" id="3821931at2"/>